<name>A0A3M6T4P2_POCDA</name>
<sequence length="143" mass="16492">MDEDIEVAIKGFLEYILFLGYLEFTEPILLSRKSFSTLNSFLEVGRKYEEIENIKIAKGVPFLTIFQKGRTVLEKKVLKYHSDVELTDVEEKAVIHFFCVINTDLHVKLDEVTRMQAANEFKRSVTIAHNILGPLTGECKYCK</sequence>
<comment type="caution">
    <text evidence="1">The sequence shown here is derived from an EMBL/GenBank/DDBJ whole genome shotgun (WGS) entry which is preliminary data.</text>
</comment>
<reference evidence="1 2" key="1">
    <citation type="journal article" date="2018" name="Sci. Rep.">
        <title>Comparative analysis of the Pocillopora damicornis genome highlights role of immune system in coral evolution.</title>
        <authorList>
            <person name="Cunning R."/>
            <person name="Bay R.A."/>
            <person name="Gillette P."/>
            <person name="Baker A.C."/>
            <person name="Traylor-Knowles N."/>
        </authorList>
    </citation>
    <scope>NUCLEOTIDE SEQUENCE [LARGE SCALE GENOMIC DNA]</scope>
    <source>
        <strain evidence="1">RSMAS</strain>
        <tissue evidence="1">Whole animal</tissue>
    </source>
</reference>
<evidence type="ECO:0000313" key="1">
    <source>
        <dbReference type="EMBL" id="RMX35511.1"/>
    </source>
</evidence>
<accession>A0A3M6T4P2</accession>
<dbReference type="EMBL" id="RCHS01004356">
    <property type="protein sequence ID" value="RMX35511.1"/>
    <property type="molecule type" value="Genomic_DNA"/>
</dbReference>
<dbReference type="AlphaFoldDB" id="A0A3M6T4P2"/>
<keyword evidence="2" id="KW-1185">Reference proteome</keyword>
<gene>
    <name evidence="1" type="ORF">pdam_00003861</name>
</gene>
<protein>
    <submittedName>
        <fullName evidence="1">Uncharacterized protein</fullName>
    </submittedName>
</protein>
<proteinExistence type="predicted"/>
<organism evidence="1 2">
    <name type="scientific">Pocillopora damicornis</name>
    <name type="common">Cauliflower coral</name>
    <name type="synonym">Millepora damicornis</name>
    <dbReference type="NCBI Taxonomy" id="46731"/>
    <lineage>
        <taxon>Eukaryota</taxon>
        <taxon>Metazoa</taxon>
        <taxon>Cnidaria</taxon>
        <taxon>Anthozoa</taxon>
        <taxon>Hexacorallia</taxon>
        <taxon>Scleractinia</taxon>
        <taxon>Astrocoeniina</taxon>
        <taxon>Pocilloporidae</taxon>
        <taxon>Pocillopora</taxon>
    </lineage>
</organism>
<dbReference type="Proteomes" id="UP000275408">
    <property type="component" value="Unassembled WGS sequence"/>
</dbReference>
<evidence type="ECO:0000313" key="2">
    <source>
        <dbReference type="Proteomes" id="UP000275408"/>
    </source>
</evidence>